<feature type="region of interest" description="Disordered" evidence="9">
    <location>
        <begin position="457"/>
        <end position="480"/>
    </location>
</feature>
<reference evidence="11 12" key="1">
    <citation type="journal article" date="2018" name="Mol. Biol. Evol.">
        <title>Broad Genomic Sampling Reveals a Smut Pathogenic Ancestry of the Fungal Clade Ustilaginomycotina.</title>
        <authorList>
            <person name="Kijpornyongpan T."/>
            <person name="Mondo S.J."/>
            <person name="Barry K."/>
            <person name="Sandor L."/>
            <person name="Lee J."/>
            <person name="Lipzen A."/>
            <person name="Pangilinan J."/>
            <person name="LaButti K."/>
            <person name="Hainaut M."/>
            <person name="Henrissat B."/>
            <person name="Grigoriev I.V."/>
            <person name="Spatafora J.W."/>
            <person name="Aime M.C."/>
        </authorList>
    </citation>
    <scope>NUCLEOTIDE SEQUENCE [LARGE SCALE GENOMIC DNA]</scope>
    <source>
        <strain evidence="11 12">MCA 4186</strain>
    </source>
</reference>
<evidence type="ECO:0000256" key="9">
    <source>
        <dbReference type="SAM" id="MobiDB-lite"/>
    </source>
</evidence>
<dbReference type="PANTHER" id="PTHR43029">
    <property type="entry name" value="AMMONIUM TRANSPORTER MEP2"/>
    <property type="match status" value="1"/>
</dbReference>
<comment type="subcellular location">
    <subcellularLocation>
        <location evidence="8">Cell membrane</location>
        <topology evidence="8">Multi-pass membrane protein</topology>
    </subcellularLocation>
    <subcellularLocation>
        <location evidence="1">Membrane</location>
        <topology evidence="1">Multi-pass membrane protein</topology>
    </subcellularLocation>
</comment>
<keyword evidence="7 8" id="KW-0924">Ammonia transport</keyword>
<feature type="transmembrane region" description="Helical" evidence="8">
    <location>
        <begin position="310"/>
        <end position="328"/>
    </location>
</feature>
<evidence type="ECO:0000256" key="6">
    <source>
        <dbReference type="ARBA" id="ARBA00023136"/>
    </source>
</evidence>
<dbReference type="PROSITE" id="PS01219">
    <property type="entry name" value="AMMONIUM_TRANSP"/>
    <property type="match status" value="1"/>
</dbReference>
<dbReference type="GO" id="GO:0005886">
    <property type="term" value="C:plasma membrane"/>
    <property type="evidence" value="ECO:0007669"/>
    <property type="project" value="UniProtKB-SubCell"/>
</dbReference>
<dbReference type="OrthoDB" id="534912at2759"/>
<protein>
    <recommendedName>
        <fullName evidence="8">Ammonium transporter</fullName>
    </recommendedName>
</protein>
<dbReference type="AlphaFoldDB" id="A0A316Z2P0"/>
<feature type="transmembrane region" description="Helical" evidence="8">
    <location>
        <begin position="147"/>
        <end position="168"/>
    </location>
</feature>
<evidence type="ECO:0000256" key="3">
    <source>
        <dbReference type="ARBA" id="ARBA00022448"/>
    </source>
</evidence>
<evidence type="ECO:0000256" key="1">
    <source>
        <dbReference type="ARBA" id="ARBA00004141"/>
    </source>
</evidence>
<dbReference type="SUPFAM" id="SSF111352">
    <property type="entry name" value="Ammonium transporter"/>
    <property type="match status" value="1"/>
</dbReference>
<organism evidence="11 12">
    <name type="scientific">Tilletiopsis washingtonensis</name>
    <dbReference type="NCBI Taxonomy" id="58919"/>
    <lineage>
        <taxon>Eukaryota</taxon>
        <taxon>Fungi</taxon>
        <taxon>Dikarya</taxon>
        <taxon>Basidiomycota</taxon>
        <taxon>Ustilaginomycotina</taxon>
        <taxon>Exobasidiomycetes</taxon>
        <taxon>Entylomatales</taxon>
        <taxon>Entylomatales incertae sedis</taxon>
        <taxon>Tilletiopsis</taxon>
    </lineage>
</organism>
<proteinExistence type="inferred from homology"/>
<dbReference type="GO" id="GO:0008519">
    <property type="term" value="F:ammonium channel activity"/>
    <property type="evidence" value="ECO:0007669"/>
    <property type="project" value="InterPro"/>
</dbReference>
<feature type="transmembrane region" description="Helical" evidence="8">
    <location>
        <begin position="340"/>
        <end position="359"/>
    </location>
</feature>
<evidence type="ECO:0000256" key="5">
    <source>
        <dbReference type="ARBA" id="ARBA00022989"/>
    </source>
</evidence>
<keyword evidence="6 8" id="KW-0472">Membrane</keyword>
<evidence type="ECO:0000313" key="11">
    <source>
        <dbReference type="EMBL" id="PWN95228.1"/>
    </source>
</evidence>
<feature type="transmembrane region" description="Helical" evidence="8">
    <location>
        <begin position="388"/>
        <end position="409"/>
    </location>
</feature>
<sequence>MVNVTTSPEGNMLTSFEGTEYIYNLGDVSFMLVASVLVFIMTPGVAFLYAGLLRKRSALSMLWLGMAVYSVVFFEWVFWGASLTFSRGGSPFIGNLDNFFLIGMDIQPSTGSDFIPQLLYVFYQAQFACVTAMLAAGAFADRARLGPVLVFIFCWTTIVYNPIAHWSWSLAPDATGWMANLGALDFAGGSPVHISSGTAALAISLFLGRRRGYGTDALAYRPANVGFIVLGTALIWFAWFGFNAGSALGANLRSVQVAVVTFLSASMGGITWLLLDYRLEKKWSAVGLCSGVIAGLVCITPAAGYVGSPAALAFGVVGAIACNFATGIKTLVGIDDTLDVFALHGIGGLVGNILTAFFADNRVASFDGSDPIDGGWINHNYIQLGYQLADSCSAIGWSFALTMILLFAIDRIPGMHFRCSEDDEIVGIDMTQIGEECFIIPNAPVYRDIESGGLVAGHEQKSQHSTGSQEKVGEAPQQVV</sequence>
<dbReference type="InterPro" id="IPR018047">
    <property type="entry name" value="Ammonium_transpt_CS"/>
</dbReference>
<evidence type="ECO:0000313" key="12">
    <source>
        <dbReference type="Proteomes" id="UP000245946"/>
    </source>
</evidence>
<feature type="transmembrane region" description="Helical" evidence="8">
    <location>
        <begin position="282"/>
        <end position="304"/>
    </location>
</feature>
<accession>A0A316Z2P0</accession>
<gene>
    <name evidence="11" type="ORF">FA09DRAFT_332386</name>
</gene>
<feature type="transmembrane region" description="Helical" evidence="8">
    <location>
        <begin position="219"/>
        <end position="242"/>
    </location>
</feature>
<dbReference type="InterPro" id="IPR001905">
    <property type="entry name" value="Ammonium_transpt"/>
</dbReference>
<keyword evidence="12" id="KW-1185">Reference proteome</keyword>
<keyword evidence="4 8" id="KW-0812">Transmembrane</keyword>
<keyword evidence="3 8" id="KW-0813">Transport</keyword>
<dbReference type="EMBL" id="KZ819306">
    <property type="protein sequence ID" value="PWN95228.1"/>
    <property type="molecule type" value="Genomic_DNA"/>
</dbReference>
<feature type="transmembrane region" description="Helical" evidence="8">
    <location>
        <begin position="118"/>
        <end position="140"/>
    </location>
</feature>
<feature type="transmembrane region" description="Helical" evidence="8">
    <location>
        <begin position="254"/>
        <end position="275"/>
    </location>
</feature>
<evidence type="ECO:0000256" key="4">
    <source>
        <dbReference type="ARBA" id="ARBA00022692"/>
    </source>
</evidence>
<evidence type="ECO:0000256" key="8">
    <source>
        <dbReference type="RuleBase" id="RU362002"/>
    </source>
</evidence>
<feature type="transmembrane region" description="Helical" evidence="8">
    <location>
        <begin position="62"/>
        <end position="81"/>
    </location>
</feature>
<dbReference type="GeneID" id="37270976"/>
<dbReference type="Pfam" id="PF00909">
    <property type="entry name" value="Ammonium_transp"/>
    <property type="match status" value="1"/>
</dbReference>
<dbReference type="Proteomes" id="UP000245946">
    <property type="component" value="Unassembled WGS sequence"/>
</dbReference>
<dbReference type="Gene3D" id="1.10.3430.10">
    <property type="entry name" value="Ammonium transporter AmtB like domains"/>
    <property type="match status" value="1"/>
</dbReference>
<evidence type="ECO:0000256" key="7">
    <source>
        <dbReference type="ARBA" id="ARBA00023177"/>
    </source>
</evidence>
<dbReference type="InterPro" id="IPR029020">
    <property type="entry name" value="Ammonium/urea_transptr"/>
</dbReference>
<feature type="transmembrane region" description="Helical" evidence="8">
    <location>
        <begin position="28"/>
        <end position="50"/>
    </location>
</feature>
<evidence type="ECO:0000259" key="10">
    <source>
        <dbReference type="Pfam" id="PF00909"/>
    </source>
</evidence>
<dbReference type="RefSeq" id="XP_025595507.1">
    <property type="nucleotide sequence ID" value="XM_025743432.1"/>
</dbReference>
<dbReference type="NCBIfam" id="TIGR00836">
    <property type="entry name" value="amt"/>
    <property type="match status" value="1"/>
</dbReference>
<feature type="transmembrane region" description="Helical" evidence="8">
    <location>
        <begin position="188"/>
        <end position="207"/>
    </location>
</feature>
<evidence type="ECO:0000256" key="2">
    <source>
        <dbReference type="ARBA" id="ARBA00005887"/>
    </source>
</evidence>
<comment type="similarity">
    <text evidence="2 8">Belongs to the ammonia transporter channel (TC 1.A.11.2) family.</text>
</comment>
<keyword evidence="5 8" id="KW-1133">Transmembrane helix</keyword>
<dbReference type="InterPro" id="IPR024041">
    <property type="entry name" value="NH4_transpt_AmtB-like_dom"/>
</dbReference>
<dbReference type="FunFam" id="1.10.3430.10:FF:000003">
    <property type="entry name" value="Ammonium transporter"/>
    <property type="match status" value="1"/>
</dbReference>
<dbReference type="STRING" id="58919.A0A316Z2P0"/>
<name>A0A316Z2P0_9BASI</name>
<dbReference type="PANTHER" id="PTHR43029:SF10">
    <property type="entry name" value="AMMONIUM TRANSPORTER MEP2"/>
    <property type="match status" value="1"/>
</dbReference>
<feature type="domain" description="Ammonium transporter AmtB-like" evidence="10">
    <location>
        <begin position="30"/>
        <end position="436"/>
    </location>
</feature>